<keyword evidence="2" id="KW-0456">Lyase</keyword>
<dbReference type="RefSeq" id="WP_103944319.1">
    <property type="nucleotide sequence ID" value="NZ_FNVO01000031.1"/>
</dbReference>
<dbReference type="Pfam" id="PF00701">
    <property type="entry name" value="DHDPS"/>
    <property type="match status" value="1"/>
</dbReference>
<evidence type="ECO:0000256" key="1">
    <source>
        <dbReference type="ARBA" id="ARBA00007592"/>
    </source>
</evidence>
<evidence type="ECO:0000313" key="4">
    <source>
        <dbReference type="Proteomes" id="UP000236723"/>
    </source>
</evidence>
<dbReference type="OrthoDB" id="9778880at2"/>
<dbReference type="InterPro" id="IPR002220">
    <property type="entry name" value="DapA-like"/>
</dbReference>
<dbReference type="Gene3D" id="3.20.20.70">
    <property type="entry name" value="Aldolase class I"/>
    <property type="match status" value="1"/>
</dbReference>
<reference evidence="4" key="1">
    <citation type="submission" date="2016-10" db="EMBL/GenBank/DDBJ databases">
        <authorList>
            <person name="Varghese N."/>
            <person name="Submissions S."/>
        </authorList>
    </citation>
    <scope>NUCLEOTIDE SEQUENCE [LARGE SCALE GENOMIC DNA]</scope>
    <source>
        <strain evidence="4">DSM 43163</strain>
    </source>
</reference>
<accession>A0A1H6E3L7</accession>
<gene>
    <name evidence="3" type="ORF">SAMN04489712_13133</name>
</gene>
<dbReference type="CDD" id="cd00408">
    <property type="entry name" value="DHDPS-like"/>
    <property type="match status" value="1"/>
</dbReference>
<evidence type="ECO:0000256" key="2">
    <source>
        <dbReference type="ARBA" id="ARBA00023239"/>
    </source>
</evidence>
<name>A0A1H6E3L7_9ACTN</name>
<dbReference type="AlphaFoldDB" id="A0A1H6E3L7"/>
<keyword evidence="4" id="KW-1185">Reference proteome</keyword>
<protein>
    <submittedName>
        <fullName evidence="3">4-hydroxy-tetrahydrodipicolinate synthase</fullName>
    </submittedName>
</protein>
<dbReference type="GO" id="GO:0008840">
    <property type="term" value="F:4-hydroxy-tetrahydrodipicolinate synthase activity"/>
    <property type="evidence" value="ECO:0007669"/>
    <property type="project" value="TreeGrafter"/>
</dbReference>
<comment type="similarity">
    <text evidence="1">Belongs to the DapA family.</text>
</comment>
<proteinExistence type="inferred from homology"/>
<dbReference type="PANTHER" id="PTHR12128:SF66">
    <property type="entry name" value="4-HYDROXY-2-OXOGLUTARATE ALDOLASE, MITOCHONDRIAL"/>
    <property type="match status" value="1"/>
</dbReference>
<dbReference type="InterPro" id="IPR013785">
    <property type="entry name" value="Aldolase_TIM"/>
</dbReference>
<dbReference type="SMART" id="SM01130">
    <property type="entry name" value="DHDPS"/>
    <property type="match status" value="1"/>
</dbReference>
<organism evidence="3 4">
    <name type="scientific">Thermomonospora echinospora</name>
    <dbReference type="NCBI Taxonomy" id="1992"/>
    <lineage>
        <taxon>Bacteria</taxon>
        <taxon>Bacillati</taxon>
        <taxon>Actinomycetota</taxon>
        <taxon>Actinomycetes</taxon>
        <taxon>Streptosporangiales</taxon>
        <taxon>Thermomonosporaceae</taxon>
        <taxon>Thermomonospora</taxon>
    </lineage>
</organism>
<dbReference type="SUPFAM" id="SSF51569">
    <property type="entry name" value="Aldolase"/>
    <property type="match status" value="1"/>
</dbReference>
<dbReference type="PANTHER" id="PTHR12128">
    <property type="entry name" value="DIHYDRODIPICOLINATE SYNTHASE"/>
    <property type="match status" value="1"/>
</dbReference>
<sequence>MAKYAPGEAREWALDSLTGCAGCVQPTFTADLADLNEEAIRHDVRVEKEHGMSAVLLVSESGTTQEEMRRFVEIAADEAGDDLITVLQASQPTLADTLASVEHAATAGVDLVMPSYPLYFNPPSVEEVFHFTKAVTDAADLGVIVFAMDQWNFGRLHAAGFPLSLLTRMVDEIPGVVAIKNEVGGPGVGGIAAVFEALRDRVVVTDPLEFNAPAWIANYGMRFMGTSNYECMGPAVPQMLDLLSDKATWDEGMELYWRLHPVRKANAAVCTPLVAGSGLVPRMHWKYQGWLMGYNGGPIRQPHMRISAAQMAALRSAAVAAGLPVTADDDELFYTGRNPR</sequence>
<dbReference type="EMBL" id="FNVO01000031">
    <property type="protein sequence ID" value="SEG91931.1"/>
    <property type="molecule type" value="Genomic_DNA"/>
</dbReference>
<dbReference type="Proteomes" id="UP000236723">
    <property type="component" value="Unassembled WGS sequence"/>
</dbReference>
<evidence type="ECO:0000313" key="3">
    <source>
        <dbReference type="EMBL" id="SEG91931.1"/>
    </source>
</evidence>